<reference evidence="2" key="1">
    <citation type="journal article" date="2018" name="Genome Biol. Evol.">
        <title>Genomics and development of Lentinus tigrinus, a white-rot wood-decaying mushroom with dimorphic fruiting bodies.</title>
        <authorList>
            <person name="Wu B."/>
            <person name="Xu Z."/>
            <person name="Knudson A."/>
            <person name="Carlson A."/>
            <person name="Chen N."/>
            <person name="Kovaka S."/>
            <person name="LaButti K."/>
            <person name="Lipzen A."/>
            <person name="Pennachio C."/>
            <person name="Riley R."/>
            <person name="Schakwitz W."/>
            <person name="Umezawa K."/>
            <person name="Ohm R.A."/>
            <person name="Grigoriev I.V."/>
            <person name="Nagy L.G."/>
            <person name="Gibbons J."/>
            <person name="Hibbett D."/>
        </authorList>
    </citation>
    <scope>NUCLEOTIDE SEQUENCE [LARGE SCALE GENOMIC DNA]</scope>
    <source>
        <strain evidence="2">ALCF2SS1-6</strain>
    </source>
</reference>
<protein>
    <submittedName>
        <fullName evidence="2">Uncharacterized protein</fullName>
    </submittedName>
</protein>
<dbReference type="AlphaFoldDB" id="A0A5C2RMQ5"/>
<feature type="region of interest" description="Disordered" evidence="1">
    <location>
        <begin position="100"/>
        <end position="178"/>
    </location>
</feature>
<evidence type="ECO:0000313" key="3">
    <source>
        <dbReference type="Proteomes" id="UP000313359"/>
    </source>
</evidence>
<keyword evidence="3" id="KW-1185">Reference proteome</keyword>
<name>A0A5C2RMQ5_9APHY</name>
<proteinExistence type="predicted"/>
<organism evidence="2 3">
    <name type="scientific">Lentinus tigrinus ALCF2SS1-6</name>
    <dbReference type="NCBI Taxonomy" id="1328759"/>
    <lineage>
        <taxon>Eukaryota</taxon>
        <taxon>Fungi</taxon>
        <taxon>Dikarya</taxon>
        <taxon>Basidiomycota</taxon>
        <taxon>Agaricomycotina</taxon>
        <taxon>Agaricomycetes</taxon>
        <taxon>Polyporales</taxon>
        <taxon>Polyporaceae</taxon>
        <taxon>Lentinus</taxon>
    </lineage>
</organism>
<dbReference type="EMBL" id="ML122336">
    <property type="protein sequence ID" value="RPD52892.1"/>
    <property type="molecule type" value="Genomic_DNA"/>
</dbReference>
<evidence type="ECO:0000313" key="2">
    <source>
        <dbReference type="EMBL" id="RPD52892.1"/>
    </source>
</evidence>
<dbReference type="Proteomes" id="UP000313359">
    <property type="component" value="Unassembled WGS sequence"/>
</dbReference>
<evidence type="ECO:0000256" key="1">
    <source>
        <dbReference type="SAM" id="MobiDB-lite"/>
    </source>
</evidence>
<gene>
    <name evidence="2" type="ORF">L227DRAFT_427383</name>
</gene>
<accession>A0A5C2RMQ5</accession>
<sequence length="186" mass="20946">MGRKASRWRRRECAKDRRQRNATSDWRADLALVDTRRKTAESQGVRTRVAWVQIVEAIRGASGALQGTRSLRLFEVCDGDLWAVERVDVDWQDDAAEVSRYDRQSQRQKCGGHTEVAQDGHTPELSPSGSGPLGDDRRTSGRGCAGDFARDAQIPEPSPRAMSPAKMRKNRVRRAHRGLHELKIQC</sequence>
<feature type="compositionally biased region" description="Basic residues" evidence="1">
    <location>
        <begin position="166"/>
        <end position="177"/>
    </location>
</feature>